<dbReference type="InterPro" id="IPR011013">
    <property type="entry name" value="Gal_mutarotase_sf_dom"/>
</dbReference>
<dbReference type="EMBL" id="BAAANY010000040">
    <property type="protein sequence ID" value="GAA1716321.1"/>
    <property type="molecule type" value="Genomic_DNA"/>
</dbReference>
<protein>
    <submittedName>
        <fullName evidence="7">Glycosyl hydrolase family 65 protein</fullName>
    </submittedName>
</protein>
<dbReference type="Gene3D" id="2.70.98.40">
    <property type="entry name" value="Glycoside hydrolase, family 65, N-terminal domain"/>
    <property type="match status" value="1"/>
</dbReference>
<feature type="region of interest" description="Disordered" evidence="3">
    <location>
        <begin position="751"/>
        <end position="781"/>
    </location>
</feature>
<reference evidence="7 8" key="1">
    <citation type="journal article" date="2019" name="Int. J. Syst. Evol. Microbiol.">
        <title>The Global Catalogue of Microorganisms (GCM) 10K type strain sequencing project: providing services to taxonomists for standard genome sequencing and annotation.</title>
        <authorList>
            <consortium name="The Broad Institute Genomics Platform"/>
            <consortium name="The Broad Institute Genome Sequencing Center for Infectious Disease"/>
            <person name="Wu L."/>
            <person name="Ma J."/>
        </authorList>
    </citation>
    <scope>NUCLEOTIDE SEQUENCE [LARGE SCALE GENOMIC DNA]</scope>
    <source>
        <strain evidence="7 8">JCM 14718</strain>
    </source>
</reference>
<feature type="domain" description="Glycoside hydrolase family 65 central catalytic" evidence="4">
    <location>
        <begin position="327"/>
        <end position="677"/>
    </location>
</feature>
<evidence type="ECO:0000259" key="5">
    <source>
        <dbReference type="Pfam" id="PF03633"/>
    </source>
</evidence>
<feature type="domain" description="Glycoside hydrolase family 65 C-terminal" evidence="5">
    <location>
        <begin position="687"/>
        <end position="745"/>
    </location>
</feature>
<evidence type="ECO:0000256" key="1">
    <source>
        <dbReference type="ARBA" id="ARBA00006768"/>
    </source>
</evidence>
<proteinExistence type="inferred from homology"/>
<dbReference type="GO" id="GO:0016787">
    <property type="term" value="F:hydrolase activity"/>
    <property type="evidence" value="ECO:0007669"/>
    <property type="project" value="UniProtKB-KW"/>
</dbReference>
<dbReference type="InterPro" id="IPR008928">
    <property type="entry name" value="6-hairpin_glycosidase_sf"/>
</dbReference>
<feature type="compositionally biased region" description="Pro residues" evidence="3">
    <location>
        <begin position="756"/>
        <end position="765"/>
    </location>
</feature>
<evidence type="ECO:0000313" key="8">
    <source>
        <dbReference type="Proteomes" id="UP001500618"/>
    </source>
</evidence>
<dbReference type="InterPro" id="IPR005195">
    <property type="entry name" value="Glyco_hydro_65_M"/>
</dbReference>
<keyword evidence="2" id="KW-0326">Glycosidase</keyword>
<name>A0ABN2J2F9_9ACTN</name>
<dbReference type="PIRSF" id="PIRSF036289">
    <property type="entry name" value="Glycosyl_hydrolase_malt_phosph"/>
    <property type="match status" value="1"/>
</dbReference>
<feature type="domain" description="Glycoside hydrolase family 65 N-terminal" evidence="6">
    <location>
        <begin position="16"/>
        <end position="270"/>
    </location>
</feature>
<keyword evidence="8" id="KW-1185">Reference proteome</keyword>
<dbReference type="Pfam" id="PF03636">
    <property type="entry name" value="Glyco_hydro_65N"/>
    <property type="match status" value="1"/>
</dbReference>
<dbReference type="PANTHER" id="PTHR11051">
    <property type="entry name" value="GLYCOSYL HYDROLASE-RELATED"/>
    <property type="match status" value="1"/>
</dbReference>
<dbReference type="InterPro" id="IPR017045">
    <property type="entry name" value="Malt_Pase/Glycosyl_Hdrlase"/>
</dbReference>
<evidence type="ECO:0000256" key="3">
    <source>
        <dbReference type="SAM" id="MobiDB-lite"/>
    </source>
</evidence>
<evidence type="ECO:0000313" key="7">
    <source>
        <dbReference type="EMBL" id="GAA1716321.1"/>
    </source>
</evidence>
<accession>A0ABN2J2F9</accession>
<dbReference type="InterPro" id="IPR005194">
    <property type="entry name" value="Glyco_hydro_65_C"/>
</dbReference>
<evidence type="ECO:0000259" key="6">
    <source>
        <dbReference type="Pfam" id="PF03636"/>
    </source>
</evidence>
<dbReference type="Proteomes" id="UP001500618">
    <property type="component" value="Unassembled WGS sequence"/>
</dbReference>
<comment type="caution">
    <text evidence="7">The sequence shown here is derived from an EMBL/GenBank/DDBJ whole genome shotgun (WGS) entry which is preliminary data.</text>
</comment>
<dbReference type="Gene3D" id="2.60.420.10">
    <property type="entry name" value="Maltose phosphorylase, domain 3"/>
    <property type="match status" value="1"/>
</dbReference>
<dbReference type="RefSeq" id="WP_344314924.1">
    <property type="nucleotide sequence ID" value="NZ_BAAANY010000040.1"/>
</dbReference>
<organism evidence="7 8">
    <name type="scientific">Fodinicola feengrottensis</name>
    <dbReference type="NCBI Taxonomy" id="435914"/>
    <lineage>
        <taxon>Bacteria</taxon>
        <taxon>Bacillati</taxon>
        <taxon>Actinomycetota</taxon>
        <taxon>Actinomycetes</taxon>
        <taxon>Mycobacteriales</taxon>
        <taxon>Fodinicola</taxon>
    </lineage>
</organism>
<comment type="similarity">
    <text evidence="1">Belongs to the glycosyl hydrolase 65 family.</text>
</comment>
<evidence type="ECO:0000259" key="4">
    <source>
        <dbReference type="Pfam" id="PF03632"/>
    </source>
</evidence>
<dbReference type="PANTHER" id="PTHR11051:SF13">
    <property type="entry name" value="GLYCOSYL TRANSFERASE"/>
    <property type="match status" value="1"/>
</dbReference>
<gene>
    <name evidence="7" type="ORF">GCM10009765_76300</name>
</gene>
<sequence>MIRHPAFQVRPWSLVESALDLAVLAQTESLFALSNGHIGWRGNLDEGEPHGLPGSYLNGVHELRPQPYAEAGFGYPESGQSILNVINGKVMRLLVDDEPFDIRYGELRAHRRELDFQTGILDRTVEWESPAGQVVRVSSQRLVSFPQRAIAAIRYQVEAVDTAVRIVLQSELVANEQLPVAANDPRSAAALGKALILEDGGSLDAAGYLVHRTERSGIRVGAAMNHEVDGPADTSMESTTFHDVARTMVSATLAPGERLTVVKYVSYGWSGTRSLPAIRDQLQAALTLARKSGWPGLCEAQREFLAGFWSNADVRLDGDLELQQAVRFGLFHVLQASARGEGRAVPAKGLTGPGYDGHTFWDAETFVLPVLTLTYPAATKHALRWRHSTLPAALERAQQLGFAGSAFPWRTIDGAECSGYWPAGTAAFHINADIAAAVLNYCRVTGDADFMSSYGIELLVHTARLWSSLGHRGRDGRFRIDGVTGPDEYSAIADNNVYTNLMAQQNLRAAAEVARKFPVRAKELEVSALEIAGWADAAATMYVPYDEKLGVHPQSDGFTGHQPWDFEKNDCYPLLLHYPYFDLYRKAVVKQADLVLAMQHRPDAFTDDEKTRNFAYYEAITVRDSSLSAGTQAVLAVEVGQVELAYAYVGEAALMDIDDLEHNTADGLHIAALASGWTALVAGFGGLRVTDDGVCFAPRLPPGLDGFAFRVCIRETPIRVEVGAESATYTALDGDQITIRHHGTVQDLLPDTPVSLPIPPAPPTRPVHQPAGRSPQPRHLR</sequence>
<dbReference type="Pfam" id="PF03633">
    <property type="entry name" value="Glyco_hydro_65C"/>
    <property type="match status" value="1"/>
</dbReference>
<dbReference type="Pfam" id="PF03632">
    <property type="entry name" value="Glyco_hydro_65m"/>
    <property type="match status" value="1"/>
</dbReference>
<dbReference type="InterPro" id="IPR037018">
    <property type="entry name" value="GH65_N"/>
</dbReference>
<keyword evidence="7" id="KW-0378">Hydrolase</keyword>
<evidence type="ECO:0000256" key="2">
    <source>
        <dbReference type="ARBA" id="ARBA00023295"/>
    </source>
</evidence>
<dbReference type="InterPro" id="IPR012341">
    <property type="entry name" value="6hp_glycosidase-like_sf"/>
</dbReference>
<dbReference type="InterPro" id="IPR005196">
    <property type="entry name" value="Glyco_hydro_65_N"/>
</dbReference>
<dbReference type="SUPFAM" id="SSF48208">
    <property type="entry name" value="Six-hairpin glycosidases"/>
    <property type="match status" value="1"/>
</dbReference>
<dbReference type="Gene3D" id="1.50.10.10">
    <property type="match status" value="1"/>
</dbReference>
<dbReference type="SUPFAM" id="SSF74650">
    <property type="entry name" value="Galactose mutarotase-like"/>
    <property type="match status" value="1"/>
</dbReference>